<gene>
    <name evidence="2" type="ORF">ASIM_LOCUS5741</name>
</gene>
<feature type="compositionally biased region" description="Polar residues" evidence="1">
    <location>
        <begin position="8"/>
        <end position="28"/>
    </location>
</feature>
<evidence type="ECO:0000313" key="2">
    <source>
        <dbReference type="EMBL" id="VDK26000.1"/>
    </source>
</evidence>
<organism evidence="4">
    <name type="scientific">Anisakis simplex</name>
    <name type="common">Herring worm</name>
    <dbReference type="NCBI Taxonomy" id="6269"/>
    <lineage>
        <taxon>Eukaryota</taxon>
        <taxon>Metazoa</taxon>
        <taxon>Ecdysozoa</taxon>
        <taxon>Nematoda</taxon>
        <taxon>Chromadorea</taxon>
        <taxon>Rhabditida</taxon>
        <taxon>Spirurina</taxon>
        <taxon>Ascaridomorpha</taxon>
        <taxon>Ascaridoidea</taxon>
        <taxon>Anisakidae</taxon>
        <taxon>Anisakis</taxon>
        <taxon>Anisakis simplex complex</taxon>
    </lineage>
</organism>
<protein>
    <submittedName>
        <fullName evidence="2 4">Uncharacterized protein</fullName>
    </submittedName>
</protein>
<feature type="region of interest" description="Disordered" evidence="1">
    <location>
        <begin position="110"/>
        <end position="134"/>
    </location>
</feature>
<proteinExistence type="predicted"/>
<accession>A0A0M3JEA9</accession>
<dbReference type="EMBL" id="UYRR01011579">
    <property type="protein sequence ID" value="VDK26000.1"/>
    <property type="molecule type" value="Genomic_DNA"/>
</dbReference>
<dbReference type="AlphaFoldDB" id="A0A0M3JEA9"/>
<name>A0A0M3JEA9_ANISI</name>
<evidence type="ECO:0000313" key="3">
    <source>
        <dbReference type="Proteomes" id="UP000267096"/>
    </source>
</evidence>
<keyword evidence="3" id="KW-1185">Reference proteome</keyword>
<dbReference type="Proteomes" id="UP000267096">
    <property type="component" value="Unassembled WGS sequence"/>
</dbReference>
<reference evidence="2 3" key="2">
    <citation type="submission" date="2018-11" db="EMBL/GenBank/DDBJ databases">
        <authorList>
            <consortium name="Pathogen Informatics"/>
        </authorList>
    </citation>
    <scope>NUCLEOTIDE SEQUENCE [LARGE SCALE GENOMIC DNA]</scope>
</reference>
<sequence>MSGIFSEENVSGDGSTLSATSGTDSPTADDTGYWGLTSSATRSMAEFASLSQLSPHVRTHPVIVTPTSIHSYPPEHHVARVTSEIRFFQPDENNDESIEDIDNDDQTLVEQPVRSSVKSIVAKWPPRGPKESFA</sequence>
<evidence type="ECO:0000313" key="4">
    <source>
        <dbReference type="WBParaSite" id="ASIM_0000595301-mRNA-1"/>
    </source>
</evidence>
<dbReference type="WBParaSite" id="ASIM_0000595301-mRNA-1">
    <property type="protein sequence ID" value="ASIM_0000595301-mRNA-1"/>
    <property type="gene ID" value="ASIM_0000595301"/>
</dbReference>
<evidence type="ECO:0000256" key="1">
    <source>
        <dbReference type="SAM" id="MobiDB-lite"/>
    </source>
</evidence>
<feature type="region of interest" description="Disordered" evidence="1">
    <location>
        <begin position="1"/>
        <end position="35"/>
    </location>
</feature>
<reference evidence="4" key="1">
    <citation type="submission" date="2017-02" db="UniProtKB">
        <authorList>
            <consortium name="WormBaseParasite"/>
        </authorList>
    </citation>
    <scope>IDENTIFICATION</scope>
</reference>